<evidence type="ECO:0000313" key="3">
    <source>
        <dbReference type="EMBL" id="HHE32292.1"/>
    </source>
</evidence>
<feature type="compositionally biased region" description="Basic and acidic residues" evidence="1">
    <location>
        <begin position="1"/>
        <end position="14"/>
    </location>
</feature>
<feature type="transmembrane region" description="Helical" evidence="2">
    <location>
        <begin position="27"/>
        <end position="46"/>
    </location>
</feature>
<keyword evidence="2" id="KW-1133">Transmembrane helix</keyword>
<evidence type="ECO:0000256" key="2">
    <source>
        <dbReference type="SAM" id="Phobius"/>
    </source>
</evidence>
<organism evidence="3">
    <name type="scientific">Chlorobaculum parvum</name>
    <dbReference type="NCBI Taxonomy" id="274539"/>
    <lineage>
        <taxon>Bacteria</taxon>
        <taxon>Pseudomonadati</taxon>
        <taxon>Chlorobiota</taxon>
        <taxon>Chlorobiia</taxon>
        <taxon>Chlorobiales</taxon>
        <taxon>Chlorobiaceae</taxon>
        <taxon>Chlorobaculum</taxon>
    </lineage>
</organism>
<dbReference type="AlphaFoldDB" id="A0A7C5DEE5"/>
<dbReference type="Proteomes" id="UP000886058">
    <property type="component" value="Unassembled WGS sequence"/>
</dbReference>
<feature type="region of interest" description="Disordered" evidence="1">
    <location>
        <begin position="1"/>
        <end position="21"/>
    </location>
</feature>
<proteinExistence type="predicted"/>
<evidence type="ECO:0000256" key="1">
    <source>
        <dbReference type="SAM" id="MobiDB-lite"/>
    </source>
</evidence>
<name>A0A7C5DEE5_9CHLB</name>
<reference evidence="3" key="1">
    <citation type="journal article" date="2020" name="mSystems">
        <title>Genome- and Community-Level Interaction Insights into Carbon Utilization and Element Cycling Functions of Hydrothermarchaeota in Hydrothermal Sediment.</title>
        <authorList>
            <person name="Zhou Z."/>
            <person name="Liu Y."/>
            <person name="Xu W."/>
            <person name="Pan J."/>
            <person name="Luo Z.H."/>
            <person name="Li M."/>
        </authorList>
    </citation>
    <scope>NUCLEOTIDE SEQUENCE [LARGE SCALE GENOMIC DNA]</scope>
    <source>
        <strain evidence="3">HyVt-633</strain>
    </source>
</reference>
<comment type="caution">
    <text evidence="3">The sequence shown here is derived from an EMBL/GenBank/DDBJ whole genome shotgun (WGS) entry which is preliminary data.</text>
</comment>
<sequence>MDTDVNRPHVEKVQKSPGSMALAGDGSGLMLILFCQSFMLFSLVVITSGTSGNVMKELDKSALRIFSRSAK</sequence>
<dbReference type="EMBL" id="DRSQ01000136">
    <property type="protein sequence ID" value="HHE32292.1"/>
    <property type="molecule type" value="Genomic_DNA"/>
</dbReference>
<keyword evidence="2" id="KW-0812">Transmembrane</keyword>
<keyword evidence="2" id="KW-0472">Membrane</keyword>
<gene>
    <name evidence="3" type="ORF">ENL07_06610</name>
</gene>
<protein>
    <submittedName>
        <fullName evidence="3">Uncharacterized protein</fullName>
    </submittedName>
</protein>
<accession>A0A7C5DEE5</accession>